<evidence type="ECO:0000256" key="13">
    <source>
        <dbReference type="PROSITE-ProRule" id="PRU00042"/>
    </source>
</evidence>
<dbReference type="InterPro" id="IPR041643">
    <property type="entry name" value="Znf_ZIC"/>
</dbReference>
<evidence type="ECO:0000256" key="11">
    <source>
        <dbReference type="ARBA" id="ARBA00069004"/>
    </source>
</evidence>
<evidence type="ECO:0000256" key="8">
    <source>
        <dbReference type="ARBA" id="ARBA00023125"/>
    </source>
</evidence>
<dbReference type="Pfam" id="PF18366">
    <property type="entry name" value="zf_ZIC"/>
    <property type="match status" value="1"/>
</dbReference>
<evidence type="ECO:0000256" key="5">
    <source>
        <dbReference type="ARBA" id="ARBA00022737"/>
    </source>
</evidence>
<evidence type="ECO:0000256" key="7">
    <source>
        <dbReference type="ARBA" id="ARBA00022833"/>
    </source>
</evidence>
<dbReference type="OrthoDB" id="3214149at2759"/>
<dbReference type="GO" id="GO:0008270">
    <property type="term" value="F:zinc ion binding"/>
    <property type="evidence" value="ECO:0007669"/>
    <property type="project" value="UniProtKB-KW"/>
</dbReference>
<dbReference type="SUPFAM" id="SSF57667">
    <property type="entry name" value="beta-beta-alpha zinc fingers"/>
    <property type="match status" value="2"/>
</dbReference>
<dbReference type="PANTHER" id="PTHR45718">
    <property type="entry name" value="TRANSCRIPTIONAL ACTIVATOR CUBITUS INTERRUPTUS"/>
    <property type="match status" value="1"/>
</dbReference>
<feature type="compositionally biased region" description="Polar residues" evidence="14">
    <location>
        <begin position="85"/>
        <end position="99"/>
    </location>
</feature>
<feature type="domain" description="C2H2-type" evidence="15">
    <location>
        <begin position="325"/>
        <end position="354"/>
    </location>
</feature>
<dbReference type="GO" id="GO:0005634">
    <property type="term" value="C:nucleus"/>
    <property type="evidence" value="ECO:0007669"/>
    <property type="project" value="UniProtKB-SubCell"/>
</dbReference>
<sequence>MSAEALPAQIMDHSFVKHGPALRFVDVGHHQNINGVTSFGLAPHTHHSSEGSVEAGSMSLGPFSRDNSHHMGALKLSPPHPMSEIPSSQANFSSPTNGYSHAHHHGPVSGYPTAAAQAFTASRDFLLRREHLAGTVPLPGSLTHDHNTAGSGMFVPTSGNFHGHGHADSSHLMFPGFHEQAAAHHPQNAHHVNGLSLPGDGYGFNQVSSPRRDHLMSNQLNHHMAPMNMPPHGPAAFFRYMRQPIKQELSCLWIDPDQPEPKKPCNKSFSTMHEIVTHVTVEHVGGPECTNHACFWKDCPRDGRAFKAKYKLVNHIRVHTGEKPFPCPFPGCGKLFARSENLKIHKRTHTGEKPFKCEFEGCDRRFANSSDRKKHSHVHTSDKPYNCKVRGCDKSYTHPSSLRKHMKVHGKTSPTPDDESFGSPSSTSSEAHRDLPRISQHPLPPSATLAPTPTHATNLSEWYVCQSTGGMPTPPSNEHSPISSCVSPVHLTTTPVASGIGHF</sequence>
<dbReference type="GO" id="GO:0000981">
    <property type="term" value="F:DNA-binding transcription factor activity, RNA polymerase II-specific"/>
    <property type="evidence" value="ECO:0007669"/>
    <property type="project" value="TreeGrafter"/>
</dbReference>
<evidence type="ECO:0000259" key="15">
    <source>
        <dbReference type="PROSITE" id="PS50157"/>
    </source>
</evidence>
<reference evidence="16" key="1">
    <citation type="submission" date="2017-06" db="EMBL/GenBank/DDBJ databases">
        <title>Anterior somitogenesis in amphioxus sheds light on the origin of the vertebrate head.</title>
        <authorList>
            <person name="Aldea D."/>
            <person name="Subirana L."/>
            <person name="Keime C."/>
            <person name="Gomez-Skarmeta J.-L."/>
            <person name="Marcellini S."/>
            <person name="Bertrand S."/>
            <person name="Escriva H."/>
        </authorList>
    </citation>
    <scope>NUCLEOTIDE SEQUENCE</scope>
</reference>
<dbReference type="InterPro" id="IPR056436">
    <property type="entry name" value="Znf-C2H2_ZIC1-5/GLI1-3-like"/>
</dbReference>
<dbReference type="InterPro" id="IPR036236">
    <property type="entry name" value="Znf_C2H2_sf"/>
</dbReference>
<dbReference type="PROSITE" id="PS50157">
    <property type="entry name" value="ZINC_FINGER_C2H2_2"/>
    <property type="match status" value="4"/>
</dbReference>
<evidence type="ECO:0000256" key="9">
    <source>
        <dbReference type="ARBA" id="ARBA00023242"/>
    </source>
</evidence>
<evidence type="ECO:0000313" key="18">
    <source>
        <dbReference type="Proteomes" id="UP000838412"/>
    </source>
</evidence>
<feature type="region of interest" description="Disordered" evidence="14">
    <location>
        <begin position="398"/>
        <end position="454"/>
    </location>
</feature>
<name>A0A2Z4FRH1_BRALA</name>
<evidence type="ECO:0000256" key="12">
    <source>
        <dbReference type="ARBA" id="ARBA00075841"/>
    </source>
</evidence>
<dbReference type="OMA" id="MKVHSKS"/>
<dbReference type="FunFam" id="3.30.160.60:FF:000050">
    <property type="entry name" value="zinc finger protein ZIC 1"/>
    <property type="match status" value="1"/>
</dbReference>
<evidence type="ECO:0000313" key="17">
    <source>
        <dbReference type="EMBL" id="CAH1245241.1"/>
    </source>
</evidence>
<comment type="similarity">
    <text evidence="2">Belongs to the GLI C2H2-type zinc-finger protein family.</text>
</comment>
<dbReference type="PROSITE" id="PS00028">
    <property type="entry name" value="ZINC_FINGER_C2H2_1"/>
    <property type="match status" value="3"/>
</dbReference>
<feature type="domain" description="C2H2-type" evidence="15">
    <location>
        <begin position="355"/>
        <end position="384"/>
    </location>
</feature>
<evidence type="ECO:0000256" key="6">
    <source>
        <dbReference type="ARBA" id="ARBA00022771"/>
    </source>
</evidence>
<dbReference type="Pfam" id="PF00096">
    <property type="entry name" value="zf-C2H2"/>
    <property type="match status" value="2"/>
</dbReference>
<dbReference type="Pfam" id="PF23561">
    <property type="entry name" value="zf-C2H2_15"/>
    <property type="match status" value="1"/>
</dbReference>
<evidence type="ECO:0000256" key="1">
    <source>
        <dbReference type="ARBA" id="ARBA00004123"/>
    </source>
</evidence>
<evidence type="ECO:0000256" key="4">
    <source>
        <dbReference type="ARBA" id="ARBA00022723"/>
    </source>
</evidence>
<comment type="function">
    <text evidence="10">Essential for neural crest development, converting cells from an epidermal fate to a neural crest cell fate. Binds to DNA.</text>
</comment>
<keyword evidence="7" id="KW-0862">Zinc</keyword>
<keyword evidence="6 13" id="KW-0863">Zinc-finger</keyword>
<dbReference type="FunFam" id="3.30.160.60:FF:000041">
    <property type="entry name" value="Zinc finger protein ZIC 1"/>
    <property type="match status" value="1"/>
</dbReference>
<feature type="domain" description="C2H2-type" evidence="15">
    <location>
        <begin position="297"/>
        <end position="324"/>
    </location>
</feature>
<dbReference type="EMBL" id="MF287217">
    <property type="protein sequence ID" value="AWV91580.1"/>
    <property type="molecule type" value="mRNA"/>
</dbReference>
<keyword evidence="4" id="KW-0479">Metal-binding</keyword>
<evidence type="ECO:0000256" key="3">
    <source>
        <dbReference type="ARBA" id="ARBA00022473"/>
    </source>
</evidence>
<gene>
    <name evidence="17" type="primary">ZIC1</name>
    <name evidence="17" type="ORF">BLAG_LOCUS7637</name>
</gene>
<feature type="region of interest" description="Disordered" evidence="14">
    <location>
        <begin position="42"/>
        <end position="105"/>
    </location>
</feature>
<dbReference type="Bgee" id="BL15923">
    <property type="expression patterns" value="Expressed in gastrula and 8 other cell types or tissues"/>
</dbReference>
<keyword evidence="5" id="KW-0677">Repeat</keyword>
<evidence type="ECO:0000313" key="16">
    <source>
        <dbReference type="EMBL" id="AWV91580.1"/>
    </source>
</evidence>
<proteinExistence type="evidence at transcript level"/>
<feature type="compositionally biased region" description="Basic residues" evidence="14">
    <location>
        <begin position="401"/>
        <end position="410"/>
    </location>
</feature>
<feature type="domain" description="C2H2-type" evidence="15">
    <location>
        <begin position="385"/>
        <end position="414"/>
    </location>
</feature>
<comment type="subcellular location">
    <subcellularLocation>
        <location evidence="1">Nucleus</location>
    </subcellularLocation>
</comment>
<dbReference type="Gene3D" id="3.30.160.60">
    <property type="entry name" value="Classic Zinc Finger"/>
    <property type="match status" value="4"/>
</dbReference>
<accession>A0A2Z4FRH1</accession>
<dbReference type="SMART" id="SM00355">
    <property type="entry name" value="ZnF_C2H2"/>
    <property type="match status" value="5"/>
</dbReference>
<evidence type="ECO:0000256" key="14">
    <source>
        <dbReference type="SAM" id="MobiDB-lite"/>
    </source>
</evidence>
<evidence type="ECO:0000256" key="2">
    <source>
        <dbReference type="ARBA" id="ARBA00010831"/>
    </source>
</evidence>
<evidence type="ECO:0000256" key="10">
    <source>
        <dbReference type="ARBA" id="ARBA00057768"/>
    </source>
</evidence>
<dbReference type="FunFam" id="3.30.160.60:FF:000039">
    <property type="entry name" value="Zinc finger protein ZIC 1"/>
    <property type="match status" value="1"/>
</dbReference>
<dbReference type="InterPro" id="IPR043359">
    <property type="entry name" value="GLI-like"/>
</dbReference>
<organism evidence="16">
    <name type="scientific">Branchiostoma lanceolatum</name>
    <name type="common">Common lancelet</name>
    <name type="synonym">Amphioxus lanceolatum</name>
    <dbReference type="NCBI Taxonomy" id="7740"/>
    <lineage>
        <taxon>Eukaryota</taxon>
        <taxon>Metazoa</taxon>
        <taxon>Chordata</taxon>
        <taxon>Cephalochordata</taxon>
        <taxon>Leptocardii</taxon>
        <taxon>Amphioxiformes</taxon>
        <taxon>Branchiostomatidae</taxon>
        <taxon>Branchiostoma</taxon>
    </lineage>
</organism>
<protein>
    <recommendedName>
        <fullName evidence="11">Zinc finger protein ZIC 5</fullName>
    </recommendedName>
    <alternativeName>
        <fullName evidence="12">Zinc finger protein of the cerebellum 5</fullName>
    </alternativeName>
</protein>
<dbReference type="InterPro" id="IPR013087">
    <property type="entry name" value="Znf_C2H2_type"/>
</dbReference>
<dbReference type="AlphaFoldDB" id="A0A2Z4FRH1"/>
<keyword evidence="8" id="KW-0238">DNA-binding</keyword>
<keyword evidence="18" id="KW-1185">Reference proteome</keyword>
<keyword evidence="9" id="KW-0539">Nucleus</keyword>
<dbReference type="FunFam" id="3.30.160.60:FF:000035">
    <property type="entry name" value="Zinc finger protein ZIC 1"/>
    <property type="match status" value="1"/>
</dbReference>
<dbReference type="PANTHER" id="PTHR45718:SF8">
    <property type="entry name" value="GLIS FAMILY ZINC FINGER 2"/>
    <property type="match status" value="1"/>
</dbReference>
<dbReference type="EMBL" id="OV696699">
    <property type="protein sequence ID" value="CAH1245241.1"/>
    <property type="molecule type" value="Genomic_DNA"/>
</dbReference>
<dbReference type="GO" id="GO:0000978">
    <property type="term" value="F:RNA polymerase II cis-regulatory region sequence-specific DNA binding"/>
    <property type="evidence" value="ECO:0007669"/>
    <property type="project" value="TreeGrafter"/>
</dbReference>
<dbReference type="Proteomes" id="UP000838412">
    <property type="component" value="Chromosome 14"/>
</dbReference>
<reference evidence="17" key="2">
    <citation type="submission" date="2022-01" db="EMBL/GenBank/DDBJ databases">
        <authorList>
            <person name="Braso-Vives M."/>
        </authorList>
    </citation>
    <scope>NUCLEOTIDE SEQUENCE</scope>
</reference>
<keyword evidence="3" id="KW-0217">Developmental protein</keyword>